<organism evidence="3 4">
    <name type="scientific">Amycolatopsis thermoflava</name>
    <dbReference type="NCBI Taxonomy" id="84480"/>
    <lineage>
        <taxon>Bacteria</taxon>
        <taxon>Bacillati</taxon>
        <taxon>Actinomycetota</taxon>
        <taxon>Actinomycetes</taxon>
        <taxon>Pseudonocardiales</taxon>
        <taxon>Pseudonocardiaceae</taxon>
        <taxon>Amycolatopsis</taxon>
        <taxon>Amycolatopsis methanolica group</taxon>
    </lineage>
</organism>
<evidence type="ECO:0000313" key="3">
    <source>
        <dbReference type="EMBL" id="ROS44254.1"/>
    </source>
</evidence>
<dbReference type="InterPro" id="IPR011335">
    <property type="entry name" value="Restrct_endonuc-II-like"/>
</dbReference>
<dbReference type="Pfam" id="PF04471">
    <property type="entry name" value="Mrr_cat"/>
    <property type="match status" value="1"/>
</dbReference>
<evidence type="ECO:0000256" key="1">
    <source>
        <dbReference type="SAM" id="MobiDB-lite"/>
    </source>
</evidence>
<keyword evidence="4" id="KW-1185">Reference proteome</keyword>
<protein>
    <submittedName>
        <fullName evidence="3">Restriction system protein</fullName>
    </submittedName>
</protein>
<dbReference type="InterPro" id="IPR011856">
    <property type="entry name" value="tRNA_endonuc-like_dom_sf"/>
</dbReference>
<dbReference type="AlphaFoldDB" id="A0A3N2H5R3"/>
<feature type="domain" description="Restriction endonuclease type IV Mrr" evidence="2">
    <location>
        <begin position="391"/>
        <end position="501"/>
    </location>
</feature>
<evidence type="ECO:0000313" key="4">
    <source>
        <dbReference type="Proteomes" id="UP000274843"/>
    </source>
</evidence>
<dbReference type="InterPro" id="IPR052906">
    <property type="entry name" value="Type_IV_Methyl-Rstrct_Enzyme"/>
</dbReference>
<proteinExistence type="predicted"/>
<dbReference type="GO" id="GO:0009307">
    <property type="term" value="P:DNA restriction-modification system"/>
    <property type="evidence" value="ECO:0007669"/>
    <property type="project" value="InterPro"/>
</dbReference>
<feature type="compositionally biased region" description="Basic and acidic residues" evidence="1">
    <location>
        <begin position="15"/>
        <end position="38"/>
    </location>
</feature>
<accession>A0A3N2H5R3</accession>
<comment type="caution">
    <text evidence="3">The sequence shown here is derived from an EMBL/GenBank/DDBJ whole genome shotgun (WGS) entry which is preliminary data.</text>
</comment>
<dbReference type="SUPFAM" id="SSF52980">
    <property type="entry name" value="Restriction endonuclease-like"/>
    <property type="match status" value="1"/>
</dbReference>
<dbReference type="GO" id="GO:0015666">
    <property type="term" value="F:restriction endodeoxyribonuclease activity"/>
    <property type="evidence" value="ECO:0007669"/>
    <property type="project" value="TreeGrafter"/>
</dbReference>
<feature type="region of interest" description="Disordered" evidence="1">
    <location>
        <begin position="1"/>
        <end position="38"/>
    </location>
</feature>
<dbReference type="InterPro" id="IPR007560">
    <property type="entry name" value="Restrct_endonuc_IV_Mrr"/>
</dbReference>
<reference evidence="3 4" key="1">
    <citation type="submission" date="2018-11" db="EMBL/GenBank/DDBJ databases">
        <title>Sequencing the genomes of 1000 actinobacteria strains.</title>
        <authorList>
            <person name="Klenk H.-P."/>
        </authorList>
    </citation>
    <scope>NUCLEOTIDE SEQUENCE [LARGE SCALE GENOMIC DNA]</scope>
    <source>
        <strain evidence="3 4">DSM 44348</strain>
    </source>
</reference>
<dbReference type="EMBL" id="RKHY01000001">
    <property type="protein sequence ID" value="ROS44254.1"/>
    <property type="molecule type" value="Genomic_DNA"/>
</dbReference>
<sequence>MGRGQPDWQRQQAALRREAEREAREAERQRKAREKAEREAYQLARLTEAAAKTKAVEDRVAELDTLVSSALARPAGPLDFNRFKRRPGTRRLQLGADAEPAPRPVWEQFAPRPPRAIGLLFGGARRYAELESSARQRFAAALRDYDAAEVARQRRVTEKRREHAERVAAEEARVHAQHAEIDELAGRVRSGDRHAVSWYFQQVLDSVPEPSGLPTERRAGYVPESTLLAVEWRLPGVDAVPVERAFRYVKNRDAIDAVPRSSSEIRSTYQRLVAQIALSALRSVFAADPAELVNTVAFIGVVEAVDPATGQQVRPCLLTLRATREHFEELVLEQLDPVACIRKHFAADVSPHPEELVPVQPVMTFDMADPRIIEPVDVLSEIDRRPNLIEYKPKEFEHFIQNLFTRMGLDTQVFRADGDGGVDCVAYDPTPITGGKFVVQAKLYTKTVQPAAVRDLYGTMQHEGATKGILITTSGYGPSSHEFANGKPLQLIDGSGLLALCHQYGIAARILMPPKGDGGSRAAR</sequence>
<dbReference type="PANTHER" id="PTHR30015">
    <property type="entry name" value="MRR RESTRICTION SYSTEM PROTEIN"/>
    <property type="match status" value="1"/>
</dbReference>
<dbReference type="Gene3D" id="3.40.1350.10">
    <property type="match status" value="1"/>
</dbReference>
<evidence type="ECO:0000259" key="2">
    <source>
        <dbReference type="Pfam" id="PF04471"/>
    </source>
</evidence>
<name>A0A3N2H5R3_9PSEU</name>
<dbReference type="GO" id="GO:0003677">
    <property type="term" value="F:DNA binding"/>
    <property type="evidence" value="ECO:0007669"/>
    <property type="project" value="InterPro"/>
</dbReference>
<gene>
    <name evidence="3" type="ORF">EDD35_6689</name>
</gene>
<dbReference type="Proteomes" id="UP000274843">
    <property type="component" value="Unassembled WGS sequence"/>
</dbReference>
<dbReference type="PANTHER" id="PTHR30015:SF7">
    <property type="entry name" value="TYPE IV METHYL-DIRECTED RESTRICTION ENZYME ECOKMRR"/>
    <property type="match status" value="1"/>
</dbReference>